<dbReference type="AlphaFoldDB" id="A0A173MAI2"/>
<evidence type="ECO:0000259" key="2">
    <source>
        <dbReference type="Pfam" id="PF16344"/>
    </source>
</evidence>
<evidence type="ECO:0000313" key="3">
    <source>
        <dbReference type="EMBL" id="SIT31751.1"/>
    </source>
</evidence>
<dbReference type="Pfam" id="PF04773">
    <property type="entry name" value="FecR"/>
    <property type="match status" value="1"/>
</dbReference>
<protein>
    <submittedName>
        <fullName evidence="3">FecR family protein</fullName>
    </submittedName>
</protein>
<dbReference type="PANTHER" id="PTHR30273">
    <property type="entry name" value="PERIPLASMIC SIGNAL SENSOR AND SIGMA FACTOR ACTIVATOR FECR-RELATED"/>
    <property type="match status" value="1"/>
</dbReference>
<dbReference type="InterPro" id="IPR006860">
    <property type="entry name" value="FecR"/>
</dbReference>
<dbReference type="GO" id="GO:0016989">
    <property type="term" value="F:sigma factor antagonist activity"/>
    <property type="evidence" value="ECO:0007669"/>
    <property type="project" value="TreeGrafter"/>
</dbReference>
<dbReference type="Proteomes" id="UP000186917">
    <property type="component" value="Unassembled WGS sequence"/>
</dbReference>
<dbReference type="Gene3D" id="3.55.50.30">
    <property type="match status" value="1"/>
</dbReference>
<dbReference type="InterPro" id="IPR012373">
    <property type="entry name" value="Ferrdict_sens_TM"/>
</dbReference>
<dbReference type="PANTHER" id="PTHR30273:SF2">
    <property type="entry name" value="PROTEIN FECR"/>
    <property type="match status" value="1"/>
</dbReference>
<dbReference type="KEGG" id="fln:FLA_0534"/>
<evidence type="ECO:0000313" key="4">
    <source>
        <dbReference type="Proteomes" id="UP000186917"/>
    </source>
</evidence>
<sequence length="393" mass="43431">MLPVNPTELLKLVKKYQEGTATPAEKDFIEQYYQHFHTQEKASAQWNNDHKQQLENNLLQRINLQIEQESTPVVPVVPLYKRSLFKIAAAVLLLATGTAIYIASQHTDNKHTATAQQDVAPGGNKATLTLADGSVIVLDNAGNGKLTSQNNFSVIKASDGKIAYQQDSVASALVMQYNLLSTPLGGRYQVTLSDGTTVWLNSSSSLRYPTAFNGATREVELTGEGYFEVARNSAKPFHVIVPVKRAGERKMDVKVLGTHFNINAYEEEQQVNTTLLEGSVVVGIGSQSKCIAPGQAAALDLYSQQLLVKNADTEGAVAWKNGRFAFHHQNIKEVMRQIARWYNVEIVYEGKISDEDFGGEIPCSENLSKVLKMLELTGIVHFRLEDRKVIVKP</sequence>
<keyword evidence="4" id="KW-1185">Reference proteome</keyword>
<dbReference type="RefSeq" id="WP_076381841.1">
    <property type="nucleotide sequence ID" value="NZ_AP017422.1"/>
</dbReference>
<evidence type="ECO:0000259" key="1">
    <source>
        <dbReference type="Pfam" id="PF04773"/>
    </source>
</evidence>
<dbReference type="EMBL" id="FTOR01000010">
    <property type="protein sequence ID" value="SIT31751.1"/>
    <property type="molecule type" value="Genomic_DNA"/>
</dbReference>
<proteinExistence type="predicted"/>
<dbReference type="OrthoDB" id="629393at2"/>
<dbReference type="Pfam" id="PF16344">
    <property type="entry name" value="FecR_C"/>
    <property type="match status" value="1"/>
</dbReference>
<feature type="domain" description="Protein FecR C-terminal" evidence="2">
    <location>
        <begin position="323"/>
        <end position="391"/>
    </location>
</feature>
<dbReference type="Gene3D" id="2.60.120.1440">
    <property type="match status" value="1"/>
</dbReference>
<accession>A0A173MAI2</accession>
<gene>
    <name evidence="3" type="ORF">SAMN05421788_110272</name>
</gene>
<dbReference type="STRING" id="477680.SAMN05421788_110272"/>
<dbReference type="InterPro" id="IPR032508">
    <property type="entry name" value="FecR_C"/>
</dbReference>
<organism evidence="3 4">
    <name type="scientific">Filimonas lacunae</name>
    <dbReference type="NCBI Taxonomy" id="477680"/>
    <lineage>
        <taxon>Bacteria</taxon>
        <taxon>Pseudomonadati</taxon>
        <taxon>Bacteroidota</taxon>
        <taxon>Chitinophagia</taxon>
        <taxon>Chitinophagales</taxon>
        <taxon>Chitinophagaceae</taxon>
        <taxon>Filimonas</taxon>
    </lineage>
</organism>
<feature type="domain" description="FecR protein" evidence="1">
    <location>
        <begin position="180"/>
        <end position="280"/>
    </location>
</feature>
<name>A0A173MAI2_9BACT</name>
<reference evidence="4" key="1">
    <citation type="submission" date="2017-01" db="EMBL/GenBank/DDBJ databases">
        <authorList>
            <person name="Varghese N."/>
            <person name="Submissions S."/>
        </authorList>
    </citation>
    <scope>NUCLEOTIDE SEQUENCE [LARGE SCALE GENOMIC DNA]</scope>
    <source>
        <strain evidence="4">DSM 21054</strain>
    </source>
</reference>